<dbReference type="Pfam" id="PF00514">
    <property type="entry name" value="Arm"/>
    <property type="match status" value="1"/>
</dbReference>
<dbReference type="PANTHER" id="PTHR10957">
    <property type="entry name" value="RAP1 GTPASE-GDP DISSOCIATION STIMULATOR 1"/>
    <property type="match status" value="1"/>
</dbReference>
<keyword evidence="6" id="KW-0496">Mitochondrion</keyword>
<dbReference type="InterPro" id="IPR011989">
    <property type="entry name" value="ARM-like"/>
</dbReference>
<dbReference type="EMBL" id="NHOQ01001801">
    <property type="protein sequence ID" value="PWA22153.1"/>
    <property type="molecule type" value="Genomic_DNA"/>
</dbReference>
<dbReference type="SUPFAM" id="SSF48371">
    <property type="entry name" value="ARM repeat"/>
    <property type="match status" value="2"/>
</dbReference>
<dbReference type="PROSITE" id="PS50176">
    <property type="entry name" value="ARM_REPEAT"/>
    <property type="match status" value="1"/>
</dbReference>
<dbReference type="InterPro" id="IPR000225">
    <property type="entry name" value="Armadillo"/>
</dbReference>
<protein>
    <recommendedName>
        <fullName evidence="10">Armadillo repeat-containing domain-containing protein</fullName>
    </recommendedName>
</protein>
<keyword evidence="4" id="KW-0963">Cytoplasm</keyword>
<reference evidence="8 9" key="1">
    <citation type="journal article" date="2018" name="G3 (Bethesda)">
        <title>A High-Quality Reference Genome for the Invasive Mosquitofish Gambusia affinis Using a Chicago Library.</title>
        <authorList>
            <person name="Hoffberg S.L."/>
            <person name="Troendle N.J."/>
            <person name="Glenn T.C."/>
            <person name="Mahmud O."/>
            <person name="Louha S."/>
            <person name="Chalopin D."/>
            <person name="Bennetzen J.L."/>
            <person name="Mauricio R."/>
        </authorList>
    </citation>
    <scope>NUCLEOTIDE SEQUENCE [LARGE SCALE GENOMIC DNA]</scope>
    <source>
        <strain evidence="8">NE01/NJP1002.9</strain>
        <tissue evidence="8">Muscle</tissue>
    </source>
</reference>
<evidence type="ECO:0000256" key="7">
    <source>
        <dbReference type="PROSITE-ProRule" id="PRU00259"/>
    </source>
</evidence>
<dbReference type="InterPro" id="IPR040144">
    <property type="entry name" value="RAP1GDS1"/>
</dbReference>
<evidence type="ECO:0000256" key="1">
    <source>
        <dbReference type="ARBA" id="ARBA00004173"/>
    </source>
</evidence>
<evidence type="ECO:0000256" key="2">
    <source>
        <dbReference type="ARBA" id="ARBA00004240"/>
    </source>
</evidence>
<dbReference type="GO" id="GO:0005739">
    <property type="term" value="C:mitochondrion"/>
    <property type="evidence" value="ECO:0007669"/>
    <property type="project" value="UniProtKB-SubCell"/>
</dbReference>
<feature type="non-terminal residue" evidence="8">
    <location>
        <position position="441"/>
    </location>
</feature>
<comment type="subcellular location">
    <subcellularLocation>
        <location evidence="3">Cytoplasm</location>
        <location evidence="3">Cytosol</location>
    </subcellularLocation>
    <subcellularLocation>
        <location evidence="2">Endoplasmic reticulum</location>
    </subcellularLocation>
    <subcellularLocation>
        <location evidence="1">Mitochondrion</location>
    </subcellularLocation>
</comment>
<sequence>MHDIKRWKVLEETLLEAGWRFNNHPEHSAEDTHHWTIMTGSSEFCTVLRKTVGGEKESILLKTQASVWLSSSSMEPNIIKLQLVEAGLVECLLEVVAQTVDGEREEDIAQLKTASDLMVLLLLGDESMQKLFEGGKGSVFQRVLSWIPSHNHQLQLAGALAIANFARNDGNCIHMVDTGIVQKLLELLERHVDEGNVTVQHAALSALRNLAIPVVNKSKMLCAGVADVVLKFLQSEMPPVQFKLLGTLRMLIDTQEHHRTTGFDATLLRSVKERGDKLHTQAVNHPPTRVMPHTLGTTVLTNGAAKADTLQAQLINLGVIPTLVKLLGIHSHNTALTEMCLIAFGNLAELESSKEQFASTNIADELVHLFQKQTEHEKKEMIFEVLAPLAENDEGRNAVHLAGGAQIVAEHIKSLSQNTDPDKERLLAVFCGMLMNYSNDN</sequence>
<keyword evidence="5" id="KW-0256">Endoplasmic reticulum</keyword>
<feature type="repeat" description="ARM" evidence="7">
    <location>
        <begin position="179"/>
        <end position="211"/>
    </location>
</feature>
<evidence type="ECO:0000313" key="8">
    <source>
        <dbReference type="EMBL" id="PWA22153.1"/>
    </source>
</evidence>
<evidence type="ECO:0000256" key="6">
    <source>
        <dbReference type="ARBA" id="ARBA00023128"/>
    </source>
</evidence>
<comment type="caution">
    <text evidence="8">The sequence shown here is derived from an EMBL/GenBank/DDBJ whole genome shotgun (WGS) entry which is preliminary data.</text>
</comment>
<accession>A0A315VFF6</accession>
<name>A0A315VFF6_GAMAF</name>
<evidence type="ECO:0000256" key="3">
    <source>
        <dbReference type="ARBA" id="ARBA00004514"/>
    </source>
</evidence>
<dbReference type="Gene3D" id="1.25.10.10">
    <property type="entry name" value="Leucine-rich Repeat Variant"/>
    <property type="match status" value="2"/>
</dbReference>
<dbReference type="GO" id="GO:0005085">
    <property type="term" value="F:guanyl-nucleotide exchange factor activity"/>
    <property type="evidence" value="ECO:0007669"/>
    <property type="project" value="InterPro"/>
</dbReference>
<dbReference type="STRING" id="33528.ENSGAFP00000009360"/>
<proteinExistence type="predicted"/>
<dbReference type="Proteomes" id="UP000250572">
    <property type="component" value="Unassembled WGS sequence"/>
</dbReference>
<dbReference type="InterPro" id="IPR016024">
    <property type="entry name" value="ARM-type_fold"/>
</dbReference>
<dbReference type="SMART" id="SM00185">
    <property type="entry name" value="ARM"/>
    <property type="match status" value="3"/>
</dbReference>
<evidence type="ECO:0008006" key="10">
    <source>
        <dbReference type="Google" id="ProtNLM"/>
    </source>
</evidence>
<evidence type="ECO:0000256" key="4">
    <source>
        <dbReference type="ARBA" id="ARBA00022490"/>
    </source>
</evidence>
<dbReference type="AlphaFoldDB" id="A0A315VFF6"/>
<evidence type="ECO:0000256" key="5">
    <source>
        <dbReference type="ARBA" id="ARBA00022824"/>
    </source>
</evidence>
<keyword evidence="9" id="KW-1185">Reference proteome</keyword>
<gene>
    <name evidence="8" type="ORF">CCH79_00019977</name>
</gene>
<evidence type="ECO:0000313" key="9">
    <source>
        <dbReference type="Proteomes" id="UP000250572"/>
    </source>
</evidence>
<dbReference type="GO" id="GO:0005829">
    <property type="term" value="C:cytosol"/>
    <property type="evidence" value="ECO:0007669"/>
    <property type="project" value="UniProtKB-SubCell"/>
</dbReference>
<dbReference type="GO" id="GO:0005783">
    <property type="term" value="C:endoplasmic reticulum"/>
    <property type="evidence" value="ECO:0007669"/>
    <property type="project" value="UniProtKB-SubCell"/>
</dbReference>
<organism evidence="8 9">
    <name type="scientific">Gambusia affinis</name>
    <name type="common">Western mosquitofish</name>
    <name type="synonym">Heterandria affinis</name>
    <dbReference type="NCBI Taxonomy" id="33528"/>
    <lineage>
        <taxon>Eukaryota</taxon>
        <taxon>Metazoa</taxon>
        <taxon>Chordata</taxon>
        <taxon>Craniata</taxon>
        <taxon>Vertebrata</taxon>
        <taxon>Euteleostomi</taxon>
        <taxon>Actinopterygii</taxon>
        <taxon>Neopterygii</taxon>
        <taxon>Teleostei</taxon>
        <taxon>Neoteleostei</taxon>
        <taxon>Acanthomorphata</taxon>
        <taxon>Ovalentaria</taxon>
        <taxon>Atherinomorphae</taxon>
        <taxon>Cyprinodontiformes</taxon>
        <taxon>Poeciliidae</taxon>
        <taxon>Poeciliinae</taxon>
        <taxon>Gambusia</taxon>
    </lineage>
</organism>